<proteinExistence type="predicted"/>
<evidence type="ECO:0000313" key="2">
    <source>
        <dbReference type="Proteomes" id="UP000325141"/>
    </source>
</evidence>
<protein>
    <submittedName>
        <fullName evidence="1">Uncharacterized protein</fullName>
    </submittedName>
</protein>
<dbReference type="AlphaFoldDB" id="A0A5M6CRT5"/>
<dbReference type="EMBL" id="VWSG01000002">
    <property type="protein sequence ID" value="KAA5537907.1"/>
    <property type="molecule type" value="Genomic_DNA"/>
</dbReference>
<reference evidence="1 2" key="1">
    <citation type="submission" date="2019-09" db="EMBL/GenBank/DDBJ databases">
        <title>Genome sequence and assembly of Flavobacterium sp.</title>
        <authorList>
            <person name="Chhetri G."/>
        </authorList>
    </citation>
    <scope>NUCLEOTIDE SEQUENCE [LARGE SCALE GENOMIC DNA]</scope>
    <source>
        <strain evidence="1 2">SNL9</strain>
    </source>
</reference>
<accession>A0A5M6CRT5</accession>
<dbReference type="RefSeq" id="WP_150010631.1">
    <property type="nucleotide sequence ID" value="NZ_VWSG01000002.1"/>
</dbReference>
<evidence type="ECO:0000313" key="1">
    <source>
        <dbReference type="EMBL" id="KAA5537907.1"/>
    </source>
</evidence>
<comment type="caution">
    <text evidence="1">The sequence shown here is derived from an EMBL/GenBank/DDBJ whole genome shotgun (WGS) entry which is preliminary data.</text>
</comment>
<dbReference type="Proteomes" id="UP000325141">
    <property type="component" value="Unassembled WGS sequence"/>
</dbReference>
<keyword evidence="2" id="KW-1185">Reference proteome</keyword>
<sequence>MLTAVTGKRIETRTVTVEEAVQLGFYEPAAHSHVWQNVEGYKVDPQEVAEFGIETESLKIYLERNKSLLLAGYSQVKLVGFFIKK</sequence>
<organism evidence="1 2">
    <name type="scientific">Paenimyroides baculatum</name>
    <dbReference type="NCBI Taxonomy" id="2608000"/>
    <lineage>
        <taxon>Bacteria</taxon>
        <taxon>Pseudomonadati</taxon>
        <taxon>Bacteroidota</taxon>
        <taxon>Flavobacteriia</taxon>
        <taxon>Flavobacteriales</taxon>
        <taxon>Flavobacteriaceae</taxon>
        <taxon>Paenimyroides</taxon>
    </lineage>
</organism>
<gene>
    <name evidence="1" type="ORF">F0460_04395</name>
</gene>
<name>A0A5M6CRT5_9FLAO</name>